<protein>
    <submittedName>
        <fullName evidence="2">Uncharacterized protein</fullName>
    </submittedName>
</protein>
<evidence type="ECO:0000313" key="3">
    <source>
        <dbReference type="Proteomes" id="UP001079430"/>
    </source>
</evidence>
<organism evidence="2 3">
    <name type="scientific">Sinorhizobium psoraleae</name>
    <dbReference type="NCBI Taxonomy" id="520838"/>
    <lineage>
        <taxon>Bacteria</taxon>
        <taxon>Pseudomonadati</taxon>
        <taxon>Pseudomonadota</taxon>
        <taxon>Alphaproteobacteria</taxon>
        <taxon>Hyphomicrobiales</taxon>
        <taxon>Rhizobiaceae</taxon>
        <taxon>Sinorhizobium/Ensifer group</taxon>
        <taxon>Sinorhizobium</taxon>
    </lineage>
</organism>
<reference evidence="2" key="1">
    <citation type="submission" date="2022-10" db="EMBL/GenBank/DDBJ databases">
        <title>Whole genome sequencing of three plant growth promoting bacteria isolated from Vachellia tortilis subsp. raddiana in Morocco.</title>
        <authorList>
            <person name="Hnini M."/>
            <person name="Zouagui R."/>
            <person name="Zouagui H."/>
            <person name="Chemao Elfihri M.-W."/>
            <person name="Ibrahimi A."/>
            <person name="Sbabou L."/>
            <person name="Aurag J."/>
        </authorList>
    </citation>
    <scope>NUCLEOTIDE SEQUENCE</scope>
    <source>
        <strain evidence="2">LMR678</strain>
    </source>
</reference>
<accession>A0ABT4KMP5</accession>
<dbReference type="RefSeq" id="WP_269284798.1">
    <property type="nucleotide sequence ID" value="NZ_JAPVOI010000005.1"/>
</dbReference>
<name>A0ABT4KMP5_9HYPH</name>
<gene>
    <name evidence="2" type="ORF">O3W52_24345</name>
</gene>
<comment type="caution">
    <text evidence="2">The sequence shown here is derived from an EMBL/GenBank/DDBJ whole genome shotgun (WGS) entry which is preliminary data.</text>
</comment>
<dbReference type="EMBL" id="JAPVOI010000005">
    <property type="protein sequence ID" value="MCZ4093075.1"/>
    <property type="molecule type" value="Genomic_DNA"/>
</dbReference>
<proteinExistence type="predicted"/>
<evidence type="ECO:0000313" key="2">
    <source>
        <dbReference type="EMBL" id="MCZ4093075.1"/>
    </source>
</evidence>
<dbReference type="Proteomes" id="UP001079430">
    <property type="component" value="Unassembled WGS sequence"/>
</dbReference>
<keyword evidence="3" id="KW-1185">Reference proteome</keyword>
<evidence type="ECO:0000256" key="1">
    <source>
        <dbReference type="SAM" id="MobiDB-lite"/>
    </source>
</evidence>
<feature type="region of interest" description="Disordered" evidence="1">
    <location>
        <begin position="60"/>
        <end position="89"/>
    </location>
</feature>
<sequence>MEQGEPSGAIDFRPRFIADGTGEKIDSAAIERDSVDDPTIANVNQYALDAARPETVIRTSVCPSRLPPRKGSALRYDEGGSPNASLRLE</sequence>